<proteinExistence type="predicted"/>
<evidence type="ECO:0000313" key="2">
    <source>
        <dbReference type="Proteomes" id="UP000821853"/>
    </source>
</evidence>
<accession>A0A9J6GYA3</accession>
<gene>
    <name evidence="1" type="ORF">HPB48_012314</name>
</gene>
<dbReference type="Proteomes" id="UP000821853">
    <property type="component" value="Chromosome 8"/>
</dbReference>
<reference evidence="1 2" key="1">
    <citation type="journal article" date="2020" name="Cell">
        <title>Large-Scale Comparative Analyses of Tick Genomes Elucidate Their Genetic Diversity and Vector Capacities.</title>
        <authorList>
            <consortium name="Tick Genome and Microbiome Consortium (TIGMIC)"/>
            <person name="Jia N."/>
            <person name="Wang J."/>
            <person name="Shi W."/>
            <person name="Du L."/>
            <person name="Sun Y."/>
            <person name="Zhan W."/>
            <person name="Jiang J.F."/>
            <person name="Wang Q."/>
            <person name="Zhang B."/>
            <person name="Ji P."/>
            <person name="Bell-Sakyi L."/>
            <person name="Cui X.M."/>
            <person name="Yuan T.T."/>
            <person name="Jiang B.G."/>
            <person name="Yang W.F."/>
            <person name="Lam T.T."/>
            <person name="Chang Q.C."/>
            <person name="Ding S.J."/>
            <person name="Wang X.J."/>
            <person name="Zhu J.G."/>
            <person name="Ruan X.D."/>
            <person name="Zhao L."/>
            <person name="Wei J.T."/>
            <person name="Ye R.Z."/>
            <person name="Que T.C."/>
            <person name="Du C.H."/>
            <person name="Zhou Y.H."/>
            <person name="Cheng J.X."/>
            <person name="Dai P.F."/>
            <person name="Guo W.B."/>
            <person name="Han X.H."/>
            <person name="Huang E.J."/>
            <person name="Li L.F."/>
            <person name="Wei W."/>
            <person name="Gao Y.C."/>
            <person name="Liu J.Z."/>
            <person name="Shao H.Z."/>
            <person name="Wang X."/>
            <person name="Wang C.C."/>
            <person name="Yang T.C."/>
            <person name="Huo Q.B."/>
            <person name="Li W."/>
            <person name="Chen H.Y."/>
            <person name="Chen S.E."/>
            <person name="Zhou L.G."/>
            <person name="Ni X.B."/>
            <person name="Tian J.H."/>
            <person name="Sheng Y."/>
            <person name="Liu T."/>
            <person name="Pan Y.S."/>
            <person name="Xia L.Y."/>
            <person name="Li J."/>
            <person name="Zhao F."/>
            <person name="Cao W.C."/>
        </authorList>
    </citation>
    <scope>NUCLEOTIDE SEQUENCE [LARGE SCALE GENOMIC DNA]</scope>
    <source>
        <strain evidence="1">HaeL-2018</strain>
    </source>
</reference>
<protein>
    <submittedName>
        <fullName evidence="1">Uncharacterized protein</fullName>
    </submittedName>
</protein>
<dbReference type="EMBL" id="JABSTR010000010">
    <property type="protein sequence ID" value="KAH9379680.1"/>
    <property type="molecule type" value="Genomic_DNA"/>
</dbReference>
<name>A0A9J6GYA3_HAELO</name>
<organism evidence="1 2">
    <name type="scientific">Haemaphysalis longicornis</name>
    <name type="common">Bush tick</name>
    <dbReference type="NCBI Taxonomy" id="44386"/>
    <lineage>
        <taxon>Eukaryota</taxon>
        <taxon>Metazoa</taxon>
        <taxon>Ecdysozoa</taxon>
        <taxon>Arthropoda</taxon>
        <taxon>Chelicerata</taxon>
        <taxon>Arachnida</taxon>
        <taxon>Acari</taxon>
        <taxon>Parasitiformes</taxon>
        <taxon>Ixodida</taxon>
        <taxon>Ixodoidea</taxon>
        <taxon>Ixodidae</taxon>
        <taxon>Haemaphysalinae</taxon>
        <taxon>Haemaphysalis</taxon>
    </lineage>
</organism>
<dbReference type="VEuPathDB" id="VectorBase:HLOH_043778"/>
<comment type="caution">
    <text evidence="1">The sequence shown here is derived from an EMBL/GenBank/DDBJ whole genome shotgun (WGS) entry which is preliminary data.</text>
</comment>
<sequence>MEPVNESAFNHLRRLNFTNFNKSRHHFPDPNGIHLGNYESKVSPSDMEATPLYSQALLVLDFAQRLVHALCDLLRSRGQLAVPGDVCVHASEDEGCQLLHGFAGCFGRWVSLCTFFCVASRKRCKRKCCSTSLLRYVGE</sequence>
<dbReference type="AlphaFoldDB" id="A0A9J6GYA3"/>
<evidence type="ECO:0000313" key="1">
    <source>
        <dbReference type="EMBL" id="KAH9379680.1"/>
    </source>
</evidence>
<keyword evidence="2" id="KW-1185">Reference proteome</keyword>